<dbReference type="PANTHER" id="PTHR33121">
    <property type="entry name" value="CYCLIC DI-GMP PHOSPHODIESTERASE PDEF"/>
    <property type="match status" value="1"/>
</dbReference>
<dbReference type="SUPFAM" id="SSF55781">
    <property type="entry name" value="GAF domain-like"/>
    <property type="match status" value="1"/>
</dbReference>
<dbReference type="Proteomes" id="UP000321197">
    <property type="component" value="Unassembled WGS sequence"/>
</dbReference>
<dbReference type="Gene3D" id="3.30.450.40">
    <property type="match status" value="1"/>
</dbReference>
<evidence type="ECO:0000313" key="3">
    <source>
        <dbReference type="Proteomes" id="UP000321197"/>
    </source>
</evidence>
<dbReference type="SMART" id="SM00052">
    <property type="entry name" value="EAL"/>
    <property type="match status" value="1"/>
</dbReference>
<comment type="caution">
    <text evidence="2">The sequence shown here is derived from an EMBL/GenBank/DDBJ whole genome shotgun (WGS) entry which is preliminary data.</text>
</comment>
<dbReference type="SMART" id="SM00065">
    <property type="entry name" value="GAF"/>
    <property type="match status" value="1"/>
</dbReference>
<gene>
    <name evidence="2" type="ORF">MHY01S_05600</name>
</gene>
<dbReference type="EMBL" id="BJXL01000010">
    <property type="protein sequence ID" value="GEM82394.1"/>
    <property type="molecule type" value="Genomic_DNA"/>
</dbReference>
<dbReference type="InterPro" id="IPR001633">
    <property type="entry name" value="EAL_dom"/>
</dbReference>
<proteinExistence type="predicted"/>
<evidence type="ECO:0000313" key="2">
    <source>
        <dbReference type="EMBL" id="GEM82394.1"/>
    </source>
</evidence>
<reference evidence="2 3" key="1">
    <citation type="submission" date="2019-07" db="EMBL/GenBank/DDBJ databases">
        <title>Whole genome shotgun sequence of Meiothermus hypogaeus NBRC 106114.</title>
        <authorList>
            <person name="Hosoyama A."/>
            <person name="Uohara A."/>
            <person name="Ohji S."/>
            <person name="Ichikawa N."/>
        </authorList>
    </citation>
    <scope>NUCLEOTIDE SEQUENCE [LARGE SCALE GENOMIC DNA]</scope>
    <source>
        <strain evidence="2 3">NBRC 106114</strain>
    </source>
</reference>
<name>A0A511QYE0_9DEIN</name>
<dbReference type="InterPro" id="IPR029016">
    <property type="entry name" value="GAF-like_dom_sf"/>
</dbReference>
<dbReference type="RefSeq" id="WP_206074888.1">
    <property type="nucleotide sequence ID" value="NZ_BJXL01000010.1"/>
</dbReference>
<dbReference type="Pfam" id="PF00563">
    <property type="entry name" value="EAL"/>
    <property type="match status" value="1"/>
</dbReference>
<evidence type="ECO:0000259" key="1">
    <source>
        <dbReference type="PROSITE" id="PS50883"/>
    </source>
</evidence>
<dbReference type="PROSITE" id="PS50883">
    <property type="entry name" value="EAL"/>
    <property type="match status" value="1"/>
</dbReference>
<protein>
    <recommendedName>
        <fullName evidence="1">EAL domain-containing protein</fullName>
    </recommendedName>
</protein>
<dbReference type="GO" id="GO:0071111">
    <property type="term" value="F:cyclic-guanylate-specific phosphodiesterase activity"/>
    <property type="evidence" value="ECO:0007669"/>
    <property type="project" value="InterPro"/>
</dbReference>
<dbReference type="InterPro" id="IPR035919">
    <property type="entry name" value="EAL_sf"/>
</dbReference>
<dbReference type="Pfam" id="PF13185">
    <property type="entry name" value="GAF_2"/>
    <property type="match status" value="1"/>
</dbReference>
<dbReference type="PANTHER" id="PTHR33121:SF76">
    <property type="entry name" value="SIGNALING PROTEIN"/>
    <property type="match status" value="1"/>
</dbReference>
<dbReference type="CDD" id="cd01948">
    <property type="entry name" value="EAL"/>
    <property type="match status" value="1"/>
</dbReference>
<accession>A0A511QYE0</accession>
<dbReference type="SUPFAM" id="SSF141868">
    <property type="entry name" value="EAL domain-like"/>
    <property type="match status" value="1"/>
</dbReference>
<feature type="domain" description="EAL" evidence="1">
    <location>
        <begin position="181"/>
        <end position="423"/>
    </location>
</feature>
<dbReference type="AlphaFoldDB" id="A0A511QYE0"/>
<dbReference type="Gene3D" id="3.20.20.450">
    <property type="entry name" value="EAL domain"/>
    <property type="match status" value="1"/>
</dbReference>
<organism evidence="2 3">
    <name type="scientific">Meiothermus hypogaeus NBRC 106114</name>
    <dbReference type="NCBI Taxonomy" id="1227553"/>
    <lineage>
        <taxon>Bacteria</taxon>
        <taxon>Thermotogati</taxon>
        <taxon>Deinococcota</taxon>
        <taxon>Deinococci</taxon>
        <taxon>Thermales</taxon>
        <taxon>Thermaceae</taxon>
        <taxon>Meiothermus</taxon>
    </lineage>
</organism>
<dbReference type="InterPro" id="IPR003018">
    <property type="entry name" value="GAF"/>
</dbReference>
<dbReference type="InterPro" id="IPR050706">
    <property type="entry name" value="Cyclic-di-GMP_PDE-like"/>
</dbReference>
<sequence>MDRDDARPDLAPGAQSPMPNIFLSASRTADAPLDVIVLDALRAIREHLGMEVAFVSQFRDGRRYFRFIDSATENPPVTVGDSDPLEESYCQYVVDGRLPELIRDASQVPVALELPATTALPVGAHLSVALRLSDGRVYGTICCFSSKPDPTLNERDLALLHLFANFVSQQIERRLAADRARQAMAERVAAVLDAGAFSIVYQPIFHLVEGRILGFEALTRFSAEPARSPDVWFGEAAEVGLGEQLEMAAVGKALTGLDRLPAGVYLSLNVSPTHLLSGAVERALEGAPLERIVLEVTEHVPIADYPRFVAALEPLRRRGLRLAVDDAGAGYASFSHILQLGPDLIKLDVALTRNIDADRTRRSLAAALIRFAEETGSRIIAEGVETVAERDALLGLGVDMAQGYLLGRPVPIAEAAALLRPPYEGPEARKP</sequence>